<feature type="domain" description="Protein-glutamine gamma-glutamyltransferase-like C-terminal" evidence="2">
    <location>
        <begin position="185"/>
        <end position="247"/>
    </location>
</feature>
<evidence type="ECO:0000313" key="3">
    <source>
        <dbReference type="EMBL" id="GGB86406.1"/>
    </source>
</evidence>
<dbReference type="EMBL" id="BMJE01000009">
    <property type="protein sequence ID" value="GGB86406.1"/>
    <property type="molecule type" value="Genomic_DNA"/>
</dbReference>
<gene>
    <name evidence="3" type="ORF">GCM10007424_28090</name>
</gene>
<keyword evidence="1" id="KW-0812">Transmembrane</keyword>
<keyword evidence="1" id="KW-0472">Membrane</keyword>
<dbReference type="RefSeq" id="WP_188621956.1">
    <property type="nucleotide sequence ID" value="NZ_BMJE01000009.1"/>
</dbReference>
<reference evidence="4" key="1">
    <citation type="journal article" date="2019" name="Int. J. Syst. Evol. Microbiol.">
        <title>The Global Catalogue of Microorganisms (GCM) 10K type strain sequencing project: providing services to taxonomists for standard genome sequencing and annotation.</title>
        <authorList>
            <consortium name="The Broad Institute Genomics Platform"/>
            <consortium name="The Broad Institute Genome Sequencing Center for Infectious Disease"/>
            <person name="Wu L."/>
            <person name="Ma J."/>
        </authorList>
    </citation>
    <scope>NUCLEOTIDE SEQUENCE [LARGE SCALE GENOMIC DNA]</scope>
    <source>
        <strain evidence="4">CGMCC 1.15461</strain>
    </source>
</reference>
<evidence type="ECO:0000256" key="1">
    <source>
        <dbReference type="SAM" id="Phobius"/>
    </source>
</evidence>
<evidence type="ECO:0000313" key="4">
    <source>
        <dbReference type="Proteomes" id="UP000615760"/>
    </source>
</evidence>
<proteinExistence type="predicted"/>
<keyword evidence="1" id="KW-1133">Transmembrane helix</keyword>
<dbReference type="InterPro" id="IPR025403">
    <property type="entry name" value="TgpA-like_C"/>
</dbReference>
<evidence type="ECO:0000259" key="2">
    <source>
        <dbReference type="Pfam" id="PF13559"/>
    </source>
</evidence>
<organism evidence="3 4">
    <name type="scientific">Flavobacterium suaedae</name>
    <dbReference type="NCBI Taxonomy" id="1767027"/>
    <lineage>
        <taxon>Bacteria</taxon>
        <taxon>Pseudomonadati</taxon>
        <taxon>Bacteroidota</taxon>
        <taxon>Flavobacteriia</taxon>
        <taxon>Flavobacteriales</taxon>
        <taxon>Flavobacteriaceae</taxon>
        <taxon>Flavobacterium</taxon>
    </lineage>
</organism>
<name>A0ABQ1K4R5_9FLAO</name>
<comment type="caution">
    <text evidence="3">The sequence shown here is derived from an EMBL/GenBank/DDBJ whole genome shotgun (WGS) entry which is preliminary data.</text>
</comment>
<dbReference type="Pfam" id="PF13559">
    <property type="entry name" value="DUF4129"/>
    <property type="match status" value="1"/>
</dbReference>
<sequence>MSKALLYILLFWGVTLFAQPVVNSVEEALQLEETNNVNVTTIADSSDVYVEREFGENIKDNYTDDEFEYEPKTKAKNAWDRFWDSVAKFFDDLFGRKRGRSEGPSILSILGYILAGVIVIFAVYMIVRSILDKESGWIFGKSSKKITAEDITEENIQQLDAKALVEKTIKSGNYRLAVRYYYIWVLKELSEREVIKWHPDKTNSDYYYEINNNELREEFRYLSYLYDYIWYGEFTIDEEAFNKVQSAFKKTLHKL</sequence>
<feature type="transmembrane region" description="Helical" evidence="1">
    <location>
        <begin position="106"/>
        <end position="127"/>
    </location>
</feature>
<protein>
    <recommendedName>
        <fullName evidence="2">Protein-glutamine gamma-glutamyltransferase-like C-terminal domain-containing protein</fullName>
    </recommendedName>
</protein>
<keyword evidence="4" id="KW-1185">Reference proteome</keyword>
<dbReference type="Proteomes" id="UP000615760">
    <property type="component" value="Unassembled WGS sequence"/>
</dbReference>
<accession>A0ABQ1K4R5</accession>